<sequence>MRLVRVPALAAALLATAAAAAPERALRFDEAFAEAPVSLHYQAEYQARGASHQLEAWVDRGLRLKRVTDGQVESYAVRASAHEPEYRMTVLDLRRRISTRIDRSNLFRIGSFTDWFELAHALRHPRGDYQLARVSAPAGAGKPLAACDWYQLTQEGRASKVCWSQAAALPLSIVSDEGQEVWRVTQLQRGPVRASVFEVHDRDFVRNDANGDIEKD</sequence>
<dbReference type="AlphaFoldDB" id="A0A848GWL6"/>
<comment type="caution">
    <text evidence="2">The sequence shown here is derived from an EMBL/GenBank/DDBJ whole genome shotgun (WGS) entry which is preliminary data.</text>
</comment>
<proteinExistence type="predicted"/>
<keyword evidence="3" id="KW-1185">Reference proteome</keyword>
<keyword evidence="1" id="KW-0732">Signal</keyword>
<feature type="chain" id="PRO_5032880187" description="DUF3108 domain-containing protein" evidence="1">
    <location>
        <begin position="21"/>
        <end position="216"/>
    </location>
</feature>
<dbReference type="EMBL" id="JABBFX010000001">
    <property type="protein sequence ID" value="NML42744.1"/>
    <property type="molecule type" value="Genomic_DNA"/>
</dbReference>
<protein>
    <recommendedName>
        <fullName evidence="4">DUF3108 domain-containing protein</fullName>
    </recommendedName>
</protein>
<reference evidence="2 3" key="1">
    <citation type="submission" date="2020-04" db="EMBL/GenBank/DDBJ databases">
        <title>Ramlibacter sp. G-1-2-2 isolated from soil.</title>
        <authorList>
            <person name="Dahal R.H."/>
        </authorList>
    </citation>
    <scope>NUCLEOTIDE SEQUENCE [LARGE SCALE GENOMIC DNA]</scope>
    <source>
        <strain evidence="2 3">G-1-2-2</strain>
    </source>
</reference>
<name>A0A848GWL6_9BURK</name>
<evidence type="ECO:0008006" key="4">
    <source>
        <dbReference type="Google" id="ProtNLM"/>
    </source>
</evidence>
<feature type="signal peptide" evidence="1">
    <location>
        <begin position="1"/>
        <end position="20"/>
    </location>
</feature>
<gene>
    <name evidence="2" type="ORF">HHL11_03205</name>
</gene>
<evidence type="ECO:0000256" key="1">
    <source>
        <dbReference type="SAM" id="SignalP"/>
    </source>
</evidence>
<organism evidence="2 3">
    <name type="scientific">Ramlibacter agri</name>
    <dbReference type="NCBI Taxonomy" id="2728837"/>
    <lineage>
        <taxon>Bacteria</taxon>
        <taxon>Pseudomonadati</taxon>
        <taxon>Pseudomonadota</taxon>
        <taxon>Betaproteobacteria</taxon>
        <taxon>Burkholderiales</taxon>
        <taxon>Comamonadaceae</taxon>
        <taxon>Ramlibacter</taxon>
    </lineage>
</organism>
<evidence type="ECO:0000313" key="2">
    <source>
        <dbReference type="EMBL" id="NML42744.1"/>
    </source>
</evidence>
<dbReference type="Proteomes" id="UP000541185">
    <property type="component" value="Unassembled WGS sequence"/>
</dbReference>
<dbReference type="RefSeq" id="WP_169416997.1">
    <property type="nucleotide sequence ID" value="NZ_JABBFX010000001.1"/>
</dbReference>
<accession>A0A848GWL6</accession>
<evidence type="ECO:0000313" key="3">
    <source>
        <dbReference type="Proteomes" id="UP000541185"/>
    </source>
</evidence>